<proteinExistence type="predicted"/>
<evidence type="ECO:0000259" key="1">
    <source>
        <dbReference type="Pfam" id="PF00144"/>
    </source>
</evidence>
<dbReference type="EMBL" id="MF405918">
    <property type="protein sequence ID" value="QKU34342.1"/>
    <property type="molecule type" value="Genomic_DNA"/>
</dbReference>
<protein>
    <submittedName>
        <fullName evidence="2">EstA family serine hydrolase</fullName>
    </submittedName>
</protein>
<dbReference type="KEGG" id="vg:80517656"/>
<reference evidence="2" key="1">
    <citation type="submission" date="2017-06" db="EMBL/GenBank/DDBJ databases">
        <authorList>
            <person name="Assis F.L."/>
            <person name="Abrahao J.S."/>
            <person name="Silva L."/>
            <person name="Khalil J.B."/>
            <person name="Rodrigues R."/>
            <person name="Silva L.S."/>
            <person name="Boratto P."/>
            <person name="Andrade M."/>
            <person name="Kroon E.G."/>
            <person name="Ribeiro B."/>
            <person name="Bergier I."/>
            <person name="Seligmann H."/>
            <person name="Ghigo E."/>
            <person name="Colson P."/>
            <person name="Levasseur A."/>
            <person name="Raoult D."/>
            <person name="Scola B.L."/>
        </authorList>
    </citation>
    <scope>NUCLEOTIDE SEQUENCE</scope>
    <source>
        <strain evidence="2">Deep ocean</strain>
    </source>
</reference>
<dbReference type="PANTHER" id="PTHR43319:SF3">
    <property type="entry name" value="BETA-LACTAMASE-RELATED DOMAIN-CONTAINING PROTEIN"/>
    <property type="match status" value="1"/>
</dbReference>
<keyword evidence="2" id="KW-0378">Hydrolase</keyword>
<dbReference type="GO" id="GO:0016787">
    <property type="term" value="F:hydrolase activity"/>
    <property type="evidence" value="ECO:0007669"/>
    <property type="project" value="UniProtKB-KW"/>
</dbReference>
<accession>A0A6N1NV80</accession>
<name>A0A6N1NV80_9VIRU</name>
<evidence type="ECO:0000313" key="2">
    <source>
        <dbReference type="EMBL" id="QKU34342.1"/>
    </source>
</evidence>
<organism evidence="2">
    <name type="scientific">Tupanvirus deep ocean</name>
    <dbReference type="NCBI Taxonomy" id="2126984"/>
    <lineage>
        <taxon>Viruses</taxon>
        <taxon>Varidnaviria</taxon>
        <taxon>Bamfordvirae</taxon>
        <taxon>Nucleocytoviricota</taxon>
        <taxon>Megaviricetes</taxon>
        <taxon>Imitervirales</taxon>
        <taxon>Mimiviridae</taxon>
        <taxon>Megamimivirinae</taxon>
        <taxon>Tupanvirus</taxon>
        <taxon>Tupanvirus altamarinense</taxon>
    </lineage>
</organism>
<feature type="domain" description="Beta-lactamase-related" evidence="1">
    <location>
        <begin position="54"/>
        <end position="423"/>
    </location>
</feature>
<dbReference type="Gene3D" id="3.40.710.10">
    <property type="entry name" value="DD-peptidase/beta-lactamase superfamily"/>
    <property type="match status" value="1"/>
</dbReference>
<dbReference type="InterPro" id="IPR001466">
    <property type="entry name" value="Beta-lactam-related"/>
</dbReference>
<sequence length="435" mass="48969">MKIIILITLLIGLTLGLNCRRFERNMVQLGSEYPDINGYVHNNCLNVVADTYQNLFSQGLELGSSVSMYYRGCKIIDLYGGNRTNNGDPWEYDTLTNSFSASKGLHSFAVAKLQDLSGFQYEDFVVNYWPEFAQNGKVNVTLEQLFSYKACLPAFDNTFTISDTFNKTLMDTLAAAATPFPLCNPYGFFAVYQPYTMGYYVDAMSRRLDPNERDLVSLLVDELYGIDGLDEFEIYYTPTSLNNRIAEITNETFRAGWNFFQTQFCTPTGNAEVDFINGFYCRALSSPLGINDVFSTNNPANRNLFAPSSHLWTTARSLAAFYNFIGTTNLRRSNDILSNDAYQKAIKEVYRGFDFATGTTSSYTRAGFEYPVDNVDPFSPNENAFGRTGLGYQVAFSDPDNRMGFAYLTRNLYGERNPATLAMVDAAYQCLSLIN</sequence>
<dbReference type="InterPro" id="IPR012338">
    <property type="entry name" value="Beta-lactam/transpept-like"/>
</dbReference>
<dbReference type="GeneID" id="80517656"/>
<dbReference type="PANTHER" id="PTHR43319">
    <property type="entry name" value="BETA-LACTAMASE-RELATED"/>
    <property type="match status" value="1"/>
</dbReference>
<dbReference type="InterPro" id="IPR052907">
    <property type="entry name" value="Beta-lactamase/esterase"/>
</dbReference>
<reference evidence="2" key="2">
    <citation type="journal article" date="2018" name="Nat. Commun.">
        <title>Tailed giant Tupanvirus possesses the most complete translational apparatus of the known virosphere.</title>
        <authorList>
            <person name="Abrahao J."/>
            <person name="Silva L."/>
            <person name="Silva L.S."/>
            <person name="Khalil J.Y.B."/>
            <person name="Rodrigues R."/>
            <person name="Arantes T."/>
            <person name="Assis F."/>
            <person name="Boratto P."/>
            <person name="Andrade M."/>
            <person name="Kroon E.G."/>
            <person name="Ribeiro B."/>
            <person name="Bergier I."/>
            <person name="Seligmann H."/>
            <person name="Ghigo E."/>
            <person name="Colson P."/>
            <person name="Levasseur A."/>
            <person name="Kroemer G."/>
            <person name="Raoult D."/>
            <person name="La Scola B."/>
        </authorList>
    </citation>
    <scope>NUCLEOTIDE SEQUENCE [LARGE SCALE GENOMIC DNA]</scope>
    <source>
        <strain evidence="2">Deep ocean</strain>
    </source>
</reference>
<dbReference type="Pfam" id="PF00144">
    <property type="entry name" value="Beta-lactamase"/>
    <property type="match status" value="1"/>
</dbReference>
<dbReference type="SUPFAM" id="SSF56601">
    <property type="entry name" value="beta-lactamase/transpeptidase-like"/>
    <property type="match status" value="1"/>
</dbReference>
<dbReference type="RefSeq" id="YP_010780965.1">
    <property type="nucleotide sequence ID" value="NC_075038.1"/>
</dbReference>